<proteinExistence type="predicted"/>
<name>A0AAN7V1G2_9PEZI</name>
<protein>
    <submittedName>
        <fullName evidence="1">Uncharacterized protein</fullName>
    </submittedName>
</protein>
<organism evidence="1 2">
    <name type="scientific">Xylaria bambusicola</name>
    <dbReference type="NCBI Taxonomy" id="326684"/>
    <lineage>
        <taxon>Eukaryota</taxon>
        <taxon>Fungi</taxon>
        <taxon>Dikarya</taxon>
        <taxon>Ascomycota</taxon>
        <taxon>Pezizomycotina</taxon>
        <taxon>Sordariomycetes</taxon>
        <taxon>Xylariomycetidae</taxon>
        <taxon>Xylariales</taxon>
        <taxon>Xylariaceae</taxon>
        <taxon>Xylaria</taxon>
    </lineage>
</organism>
<accession>A0AAN7V1G2</accession>
<evidence type="ECO:0000313" key="1">
    <source>
        <dbReference type="EMBL" id="KAK5637541.1"/>
    </source>
</evidence>
<sequence>MTAFFNPTGEDVPCVIDEDIDAAIGAQGEICDGSRDLSVRPCHIQAPCLGPKLGQRGQLAYVARRSNDNVASVEGSDSNGVTQT</sequence>
<comment type="caution">
    <text evidence="1">The sequence shown here is derived from an EMBL/GenBank/DDBJ whole genome shotgun (WGS) entry which is preliminary data.</text>
</comment>
<keyword evidence="2" id="KW-1185">Reference proteome</keyword>
<dbReference type="EMBL" id="JAWHQM010000129">
    <property type="protein sequence ID" value="KAK5637541.1"/>
    <property type="molecule type" value="Genomic_DNA"/>
</dbReference>
<evidence type="ECO:0000313" key="2">
    <source>
        <dbReference type="Proteomes" id="UP001305414"/>
    </source>
</evidence>
<reference evidence="1 2" key="1">
    <citation type="submission" date="2023-10" db="EMBL/GenBank/DDBJ databases">
        <title>Draft genome sequence of Xylaria bambusicola isolate GMP-LS, the root and basal stem rot pathogen of sugarcane in Indonesia.</title>
        <authorList>
            <person name="Selvaraj P."/>
            <person name="Muralishankar V."/>
            <person name="Muruganantham S."/>
            <person name="Sp S."/>
            <person name="Haryani S."/>
            <person name="Lau K.J.X."/>
            <person name="Naqvi N.I."/>
        </authorList>
    </citation>
    <scope>NUCLEOTIDE SEQUENCE [LARGE SCALE GENOMIC DNA]</scope>
    <source>
        <strain evidence="1">GMP-LS</strain>
    </source>
</reference>
<gene>
    <name evidence="1" type="ORF">RRF57_013256</name>
</gene>
<dbReference type="AlphaFoldDB" id="A0AAN7V1G2"/>
<dbReference type="Proteomes" id="UP001305414">
    <property type="component" value="Unassembled WGS sequence"/>
</dbReference>